<keyword evidence="8" id="KW-1185">Reference proteome</keyword>
<dbReference type="PANTHER" id="PTHR13887">
    <property type="entry name" value="GLUTATHIONE S-TRANSFERASE KAPPA"/>
    <property type="match status" value="1"/>
</dbReference>
<evidence type="ECO:0000259" key="6">
    <source>
        <dbReference type="PROSITE" id="PS51352"/>
    </source>
</evidence>
<protein>
    <recommendedName>
        <fullName evidence="6">Thioredoxin domain-containing protein</fullName>
    </recommendedName>
</protein>
<feature type="domain" description="Thioredoxin" evidence="6">
    <location>
        <begin position="50"/>
        <end position="241"/>
    </location>
</feature>
<evidence type="ECO:0000256" key="1">
    <source>
        <dbReference type="ARBA" id="ARBA00022729"/>
    </source>
</evidence>
<dbReference type="Gene3D" id="3.40.30.10">
    <property type="entry name" value="Glutaredoxin"/>
    <property type="match status" value="1"/>
</dbReference>
<proteinExistence type="predicted"/>
<keyword evidence="4" id="KW-0676">Redox-active center</keyword>
<feature type="chain" id="PRO_5046059269" description="Thioredoxin domain-containing protein" evidence="5">
    <location>
        <begin position="21"/>
        <end position="244"/>
    </location>
</feature>
<evidence type="ECO:0000256" key="2">
    <source>
        <dbReference type="ARBA" id="ARBA00023002"/>
    </source>
</evidence>
<evidence type="ECO:0000313" key="8">
    <source>
        <dbReference type="Proteomes" id="UP000831327"/>
    </source>
</evidence>
<dbReference type="PANTHER" id="PTHR13887:SF14">
    <property type="entry name" value="DISULFIDE BOND FORMATION PROTEIN D"/>
    <property type="match status" value="1"/>
</dbReference>
<evidence type="ECO:0000256" key="3">
    <source>
        <dbReference type="ARBA" id="ARBA00023157"/>
    </source>
</evidence>
<dbReference type="CDD" id="cd03023">
    <property type="entry name" value="DsbA_Com1_like"/>
    <property type="match status" value="1"/>
</dbReference>
<dbReference type="Pfam" id="PF01323">
    <property type="entry name" value="DSBA"/>
    <property type="match status" value="1"/>
</dbReference>
<accession>A0ABN6P7K2</accession>
<keyword evidence="3" id="KW-1015">Disulfide bond</keyword>
<dbReference type="EMBL" id="AP025637">
    <property type="protein sequence ID" value="BDG73684.1"/>
    <property type="molecule type" value="Genomic_DNA"/>
</dbReference>
<keyword evidence="1 5" id="KW-0732">Signal</keyword>
<dbReference type="InterPro" id="IPR036249">
    <property type="entry name" value="Thioredoxin-like_sf"/>
</dbReference>
<organism evidence="7 8">
    <name type="scientific">Roseomonas fluvialis</name>
    <dbReference type="NCBI Taxonomy" id="1750527"/>
    <lineage>
        <taxon>Bacteria</taxon>
        <taxon>Pseudomonadati</taxon>
        <taxon>Pseudomonadota</taxon>
        <taxon>Alphaproteobacteria</taxon>
        <taxon>Acetobacterales</taxon>
        <taxon>Roseomonadaceae</taxon>
        <taxon>Roseomonas</taxon>
    </lineage>
</organism>
<evidence type="ECO:0000313" key="7">
    <source>
        <dbReference type="EMBL" id="BDG73684.1"/>
    </source>
</evidence>
<dbReference type="Proteomes" id="UP000831327">
    <property type="component" value="Chromosome"/>
</dbReference>
<dbReference type="SUPFAM" id="SSF52833">
    <property type="entry name" value="Thioredoxin-like"/>
    <property type="match status" value="1"/>
</dbReference>
<dbReference type="InterPro" id="IPR013766">
    <property type="entry name" value="Thioredoxin_domain"/>
</dbReference>
<dbReference type="RefSeq" id="WP_244407898.1">
    <property type="nucleotide sequence ID" value="NZ_AP025637.1"/>
</dbReference>
<sequence length="244" mass="27091">MRRSFLLAAAGAVFAGRAMAQSFSDAQREEIVGILREALRRDPSILRDAFAAIQAAEERERTEAQRVGIAQHRAALFDTAADPIRGNPRGDVSIVEFFDVRCPYCKRLHEDMEQLVSRDRNVRVVLKDIPILGPQSVFAARALLAAQRQGKYSELHDALMRNRGEATEAAIRAEAQRAGLDVPRLLREMDDPAIQRRLEANLALSRALQIDGTPAIVVGDTLITGALPLAQLERLVAEQRQRPR</sequence>
<dbReference type="InterPro" id="IPR001853">
    <property type="entry name" value="DSBA-like_thioredoxin_dom"/>
</dbReference>
<evidence type="ECO:0000256" key="4">
    <source>
        <dbReference type="ARBA" id="ARBA00023284"/>
    </source>
</evidence>
<reference evidence="7 8" key="1">
    <citation type="journal article" date="2016" name="Microbes Environ.">
        <title>Phylogenetically diverse aerobic anoxygenic phototrophic bacteria isolated from epilithic biofilms in Tama river, Japan.</title>
        <authorList>
            <person name="Hirose S."/>
            <person name="Matsuura K."/>
            <person name="Haruta S."/>
        </authorList>
    </citation>
    <scope>NUCLEOTIDE SEQUENCE [LARGE SCALE GENOMIC DNA]</scope>
    <source>
        <strain evidence="7 8">S08</strain>
    </source>
</reference>
<gene>
    <name evidence="7" type="ORF">Rmf_36130</name>
</gene>
<name>A0ABN6P7K2_9PROT</name>
<feature type="signal peptide" evidence="5">
    <location>
        <begin position="1"/>
        <end position="20"/>
    </location>
</feature>
<keyword evidence="2" id="KW-0560">Oxidoreductase</keyword>
<dbReference type="PROSITE" id="PS51352">
    <property type="entry name" value="THIOREDOXIN_2"/>
    <property type="match status" value="1"/>
</dbReference>
<evidence type="ECO:0000256" key="5">
    <source>
        <dbReference type="SAM" id="SignalP"/>
    </source>
</evidence>